<keyword evidence="1" id="KW-0472">Membrane</keyword>
<sequence length="370" mass="40282">MYRPHPLKFQTLKLVSLSAFLIIVSITVFSTAATYLAVKPLKFSAPDALPVQAQIMFSAELLSVDASARTLEIDWYPALAIGCNPDPGIVADIYFDSNLLDSSSPSFTSLPPFVPAYQYNTSLLCSRSSTIAEYVFRTVIKLLGTYNNPEASTMDSSLQDYPFDVYTARISMYAVDHITGEFITLNITHSFGIAVNFEVTPRRTLTVGGLDVPPELWVDLQVARSKAAIAFVILTAVSNWLVTSAFLVISAAAVVYPSPKHYNEMFVLPVGQTFLGLPRALGLGSVMCFIPSISALTDMSVDLFSILPVLVIVTLCILSHSQLQQQQLRSDKLCRAERTNDVSIAMESPSSGSIINASTDEGDRLAVLDV</sequence>
<dbReference type="AlphaFoldDB" id="A0A0D2MCS8"/>
<dbReference type="OrthoDB" id="2923771at2759"/>
<feature type="transmembrane region" description="Helical" evidence="1">
    <location>
        <begin position="303"/>
        <end position="323"/>
    </location>
</feature>
<keyword evidence="1" id="KW-1133">Transmembrane helix</keyword>
<dbReference type="Proteomes" id="UP000054270">
    <property type="component" value="Unassembled WGS sequence"/>
</dbReference>
<protein>
    <recommendedName>
        <fullName evidence="4">Transmembrane protein</fullName>
    </recommendedName>
</protein>
<dbReference type="STRING" id="945553.A0A0D2MCS8"/>
<evidence type="ECO:0000313" key="2">
    <source>
        <dbReference type="EMBL" id="KJA21283.1"/>
    </source>
</evidence>
<feature type="transmembrane region" description="Helical" evidence="1">
    <location>
        <begin position="229"/>
        <end position="256"/>
    </location>
</feature>
<organism evidence="2 3">
    <name type="scientific">Hypholoma sublateritium (strain FD-334 SS-4)</name>
    <dbReference type="NCBI Taxonomy" id="945553"/>
    <lineage>
        <taxon>Eukaryota</taxon>
        <taxon>Fungi</taxon>
        <taxon>Dikarya</taxon>
        <taxon>Basidiomycota</taxon>
        <taxon>Agaricomycotina</taxon>
        <taxon>Agaricomycetes</taxon>
        <taxon>Agaricomycetidae</taxon>
        <taxon>Agaricales</taxon>
        <taxon>Agaricineae</taxon>
        <taxon>Strophariaceae</taxon>
        <taxon>Hypholoma</taxon>
    </lineage>
</organism>
<dbReference type="OMA" id="AYQYNTS"/>
<feature type="transmembrane region" description="Helical" evidence="1">
    <location>
        <begin position="276"/>
        <end position="296"/>
    </location>
</feature>
<gene>
    <name evidence="2" type="ORF">HYPSUDRAFT_55557</name>
</gene>
<feature type="transmembrane region" description="Helical" evidence="1">
    <location>
        <begin position="14"/>
        <end position="38"/>
    </location>
</feature>
<accession>A0A0D2MCS8</accession>
<reference evidence="3" key="1">
    <citation type="submission" date="2014-04" db="EMBL/GenBank/DDBJ databases">
        <title>Evolutionary Origins and Diversification of the Mycorrhizal Mutualists.</title>
        <authorList>
            <consortium name="DOE Joint Genome Institute"/>
            <consortium name="Mycorrhizal Genomics Consortium"/>
            <person name="Kohler A."/>
            <person name="Kuo A."/>
            <person name="Nagy L.G."/>
            <person name="Floudas D."/>
            <person name="Copeland A."/>
            <person name="Barry K.W."/>
            <person name="Cichocki N."/>
            <person name="Veneault-Fourrey C."/>
            <person name="LaButti K."/>
            <person name="Lindquist E.A."/>
            <person name="Lipzen A."/>
            <person name="Lundell T."/>
            <person name="Morin E."/>
            <person name="Murat C."/>
            <person name="Riley R."/>
            <person name="Ohm R."/>
            <person name="Sun H."/>
            <person name="Tunlid A."/>
            <person name="Henrissat B."/>
            <person name="Grigoriev I.V."/>
            <person name="Hibbett D.S."/>
            <person name="Martin F."/>
        </authorList>
    </citation>
    <scope>NUCLEOTIDE SEQUENCE [LARGE SCALE GENOMIC DNA]</scope>
    <source>
        <strain evidence="3">FD-334 SS-4</strain>
    </source>
</reference>
<name>A0A0D2MCS8_HYPSF</name>
<evidence type="ECO:0000256" key="1">
    <source>
        <dbReference type="SAM" id="Phobius"/>
    </source>
</evidence>
<keyword evidence="3" id="KW-1185">Reference proteome</keyword>
<evidence type="ECO:0000313" key="3">
    <source>
        <dbReference type="Proteomes" id="UP000054270"/>
    </source>
</evidence>
<dbReference type="EMBL" id="KN817559">
    <property type="protein sequence ID" value="KJA21283.1"/>
    <property type="molecule type" value="Genomic_DNA"/>
</dbReference>
<evidence type="ECO:0008006" key="4">
    <source>
        <dbReference type="Google" id="ProtNLM"/>
    </source>
</evidence>
<proteinExistence type="predicted"/>
<keyword evidence="1" id="KW-0812">Transmembrane</keyword>